<feature type="region of interest" description="Disordered" evidence="1">
    <location>
        <begin position="362"/>
        <end position="385"/>
    </location>
</feature>
<feature type="region of interest" description="Disordered" evidence="1">
    <location>
        <begin position="199"/>
        <end position="260"/>
    </location>
</feature>
<comment type="caution">
    <text evidence="3">The sequence shown here is derived from an EMBL/GenBank/DDBJ whole genome shotgun (WGS) entry which is preliminary data.</text>
</comment>
<sequence>MFKKHVTEVNSSPLSGKDVKTLKKDIQTTYRLSDEQVKRLFPSKADLVVQKLSNKAKTFACTGENPLFFDPDGRGNVLLPTVYALWQCPELLPKIYTYSEVSPKVLGGADLFLQGFIVSDDSPGEFNSGDVRVVAVPGNPFPFALGTMETSSEAVATSGMKGKGLKLLHHYPDLLWGLGDKTTPDSSFTPLRIFPQAEQSSPAGAANGHAASPAAASKEPLAAAQSSQDPPTPSAGAPAAASTVADSKAEDAAEQDEPMSMDEIVERCLLGGLLAVPEAELPLMASDFYTKYMLPCRPSGANVDIKKSTYKKLSKLLTKYEKKGMLTQKLIRKQDYLATVDREHTGLQGAAAQAADDKAAAASQAEADAAESSQQAATGSSASGSVPRMDVTFMYRVPTSLKPIFGDAWTKEQLFSQAEVASHLREYNQEQGLAEGSEVKLDELFVGNLYNKKEPQQAGNLDDFDEVLRRLLGKLQQFHRVLRQSPQGPVEVVRKGTPKNISIQMEDRQGGRKHITRVAHVESFAIEADDLATMLQRKLQTNASVTKLPGKTETDKEIALQGSVMQDVAKFLLDSYGIDGSFIDMKNRSKG</sequence>
<dbReference type="EMBL" id="JALJOS010000001">
    <property type="protein sequence ID" value="KAK9844327.1"/>
    <property type="molecule type" value="Genomic_DNA"/>
</dbReference>
<accession>A0AAW1SER8</accession>
<evidence type="ECO:0000256" key="1">
    <source>
        <dbReference type="SAM" id="MobiDB-lite"/>
    </source>
</evidence>
<dbReference type="AlphaFoldDB" id="A0AAW1SER8"/>
<dbReference type="PANTHER" id="PTHR12217:SF4">
    <property type="entry name" value="EUKARYOTIC TRANSLATION INITIATION FACTOR 2D"/>
    <property type="match status" value="1"/>
</dbReference>
<dbReference type="InterPro" id="IPR041366">
    <property type="entry name" value="Pre-PUA"/>
</dbReference>
<feature type="domain" description="SUI1" evidence="2">
    <location>
        <begin position="508"/>
        <end position="576"/>
    </location>
</feature>
<dbReference type="Pfam" id="PF01253">
    <property type="entry name" value="SUI1"/>
    <property type="match status" value="1"/>
</dbReference>
<dbReference type="GO" id="GO:0001731">
    <property type="term" value="P:formation of translation preinitiation complex"/>
    <property type="evidence" value="ECO:0007669"/>
    <property type="project" value="InterPro"/>
</dbReference>
<dbReference type="CDD" id="cd21156">
    <property type="entry name" value="PUA_eIF2d-like"/>
    <property type="match status" value="1"/>
</dbReference>
<evidence type="ECO:0000313" key="4">
    <source>
        <dbReference type="Proteomes" id="UP001438707"/>
    </source>
</evidence>
<dbReference type="InterPro" id="IPR039757">
    <property type="entry name" value="EIF2D"/>
</dbReference>
<protein>
    <recommendedName>
        <fullName evidence="2">SUI1 domain-containing protein</fullName>
    </recommendedName>
</protein>
<feature type="compositionally biased region" description="Low complexity" evidence="1">
    <location>
        <begin position="234"/>
        <end position="245"/>
    </location>
</feature>
<reference evidence="3 4" key="1">
    <citation type="journal article" date="2024" name="Nat. Commun.">
        <title>Phylogenomics reveals the evolutionary origins of lichenization in chlorophyte algae.</title>
        <authorList>
            <person name="Puginier C."/>
            <person name="Libourel C."/>
            <person name="Otte J."/>
            <person name="Skaloud P."/>
            <person name="Haon M."/>
            <person name="Grisel S."/>
            <person name="Petersen M."/>
            <person name="Berrin J.G."/>
            <person name="Delaux P.M."/>
            <person name="Dal Grande F."/>
            <person name="Keller J."/>
        </authorList>
    </citation>
    <scope>NUCLEOTIDE SEQUENCE [LARGE SCALE GENOMIC DNA]</scope>
    <source>
        <strain evidence="3 4">SAG 2145</strain>
    </source>
</reference>
<dbReference type="SUPFAM" id="SSF55159">
    <property type="entry name" value="eIF1-like"/>
    <property type="match status" value="1"/>
</dbReference>
<dbReference type="Pfam" id="PF26292">
    <property type="entry name" value="PUA_elF2D"/>
    <property type="match status" value="1"/>
</dbReference>
<dbReference type="InterPro" id="IPR036877">
    <property type="entry name" value="SUI1_dom_sf"/>
</dbReference>
<dbReference type="InterPro" id="IPR057429">
    <property type="entry name" value="WH_eIF2D"/>
</dbReference>
<dbReference type="Gene3D" id="3.10.400.20">
    <property type="match status" value="1"/>
</dbReference>
<dbReference type="PANTHER" id="PTHR12217">
    <property type="entry name" value="EUKARYOTIC TRANSLATION INITIATION FACTOR 2D"/>
    <property type="match status" value="1"/>
</dbReference>
<name>A0AAW1SER8_9CHLO</name>
<proteinExistence type="predicted"/>
<keyword evidence="4" id="KW-1185">Reference proteome</keyword>
<gene>
    <name evidence="3" type="ORF">WJX74_000831</name>
</gene>
<dbReference type="GO" id="GO:0003743">
    <property type="term" value="F:translation initiation factor activity"/>
    <property type="evidence" value="ECO:0007669"/>
    <property type="project" value="InterPro"/>
</dbReference>
<feature type="compositionally biased region" description="Low complexity" evidence="1">
    <location>
        <begin position="200"/>
        <end position="226"/>
    </location>
</feature>
<dbReference type="Gene3D" id="3.30.780.10">
    <property type="entry name" value="SUI1-like domain"/>
    <property type="match status" value="1"/>
</dbReference>
<dbReference type="SUPFAM" id="SSF88697">
    <property type="entry name" value="PUA domain-like"/>
    <property type="match status" value="1"/>
</dbReference>
<dbReference type="Proteomes" id="UP001438707">
    <property type="component" value="Unassembled WGS sequence"/>
</dbReference>
<dbReference type="InterPro" id="IPR001950">
    <property type="entry name" value="SUI1"/>
</dbReference>
<dbReference type="Pfam" id="PF17832">
    <property type="entry name" value="Pre-PUA"/>
    <property type="match status" value="1"/>
</dbReference>
<organism evidence="3 4">
    <name type="scientific">Apatococcus lobatus</name>
    <dbReference type="NCBI Taxonomy" id="904363"/>
    <lineage>
        <taxon>Eukaryota</taxon>
        <taxon>Viridiplantae</taxon>
        <taxon>Chlorophyta</taxon>
        <taxon>core chlorophytes</taxon>
        <taxon>Trebouxiophyceae</taxon>
        <taxon>Chlorellales</taxon>
        <taxon>Chlorellaceae</taxon>
        <taxon>Apatococcus</taxon>
    </lineage>
</organism>
<dbReference type="InterPro" id="IPR048248">
    <property type="entry name" value="PUA_eIF2d-like"/>
</dbReference>
<dbReference type="PROSITE" id="PS50890">
    <property type="entry name" value="PUA"/>
    <property type="match status" value="1"/>
</dbReference>
<dbReference type="PROSITE" id="PS50296">
    <property type="entry name" value="SUI1"/>
    <property type="match status" value="1"/>
</dbReference>
<dbReference type="Pfam" id="PF25304">
    <property type="entry name" value="WHD_eIF2D"/>
    <property type="match status" value="1"/>
</dbReference>
<evidence type="ECO:0000259" key="2">
    <source>
        <dbReference type="PROSITE" id="PS50296"/>
    </source>
</evidence>
<dbReference type="InterPro" id="IPR015947">
    <property type="entry name" value="PUA-like_sf"/>
</dbReference>
<evidence type="ECO:0000313" key="3">
    <source>
        <dbReference type="EMBL" id="KAK9844327.1"/>
    </source>
</evidence>